<dbReference type="GO" id="GO:0030246">
    <property type="term" value="F:carbohydrate binding"/>
    <property type="evidence" value="ECO:0007669"/>
    <property type="project" value="InterPro"/>
</dbReference>
<feature type="compositionally biased region" description="Gly residues" evidence="1">
    <location>
        <begin position="923"/>
        <end position="939"/>
    </location>
</feature>
<dbReference type="Pfam" id="PF13620">
    <property type="entry name" value="CarboxypepD_reg"/>
    <property type="match status" value="1"/>
</dbReference>
<gene>
    <name evidence="4" type="ORF">GCM10011387_21540</name>
</gene>
<protein>
    <submittedName>
        <fullName evidence="4">Collagen-binding protein</fullName>
    </submittedName>
</protein>
<evidence type="ECO:0000256" key="1">
    <source>
        <dbReference type="SAM" id="MobiDB-lite"/>
    </source>
</evidence>
<evidence type="ECO:0000313" key="4">
    <source>
        <dbReference type="EMBL" id="GGC67830.1"/>
    </source>
</evidence>
<organism evidence="4 5">
    <name type="scientific">Pedobacter quisquiliarum</name>
    <dbReference type="NCBI Taxonomy" id="1834438"/>
    <lineage>
        <taxon>Bacteria</taxon>
        <taxon>Pseudomonadati</taxon>
        <taxon>Bacteroidota</taxon>
        <taxon>Sphingobacteriia</taxon>
        <taxon>Sphingobacteriales</taxon>
        <taxon>Sphingobacteriaceae</taxon>
        <taxon>Pedobacter</taxon>
    </lineage>
</organism>
<keyword evidence="4" id="KW-0176">Collagen</keyword>
<feature type="domain" description="Outer membrane protein beta-barrel" evidence="3">
    <location>
        <begin position="444"/>
        <end position="904"/>
    </location>
</feature>
<dbReference type="SUPFAM" id="SSF56935">
    <property type="entry name" value="Porins"/>
    <property type="match status" value="1"/>
</dbReference>
<dbReference type="InterPro" id="IPR041700">
    <property type="entry name" value="OMP_b-brl_3"/>
</dbReference>
<feature type="region of interest" description="Disordered" evidence="1">
    <location>
        <begin position="916"/>
        <end position="939"/>
    </location>
</feature>
<evidence type="ECO:0000256" key="2">
    <source>
        <dbReference type="SAM" id="SignalP"/>
    </source>
</evidence>
<dbReference type="Gene3D" id="2.60.40.1120">
    <property type="entry name" value="Carboxypeptidase-like, regulatory domain"/>
    <property type="match status" value="1"/>
</dbReference>
<keyword evidence="5" id="KW-1185">Reference proteome</keyword>
<dbReference type="SUPFAM" id="SSF49452">
    <property type="entry name" value="Starch-binding domain-like"/>
    <property type="match status" value="1"/>
</dbReference>
<reference evidence="4" key="2">
    <citation type="submission" date="2020-09" db="EMBL/GenBank/DDBJ databases">
        <authorList>
            <person name="Sun Q."/>
            <person name="Zhou Y."/>
        </authorList>
    </citation>
    <scope>NUCLEOTIDE SEQUENCE</scope>
    <source>
        <strain evidence="4">CGMCC 1.15343</strain>
    </source>
</reference>
<dbReference type="Pfam" id="PF14905">
    <property type="entry name" value="OMP_b-brl_3"/>
    <property type="match status" value="1"/>
</dbReference>
<keyword evidence="2" id="KW-0732">Signal</keyword>
<comment type="caution">
    <text evidence="4">The sequence shown here is derived from an EMBL/GenBank/DDBJ whole genome shotgun (WGS) entry which is preliminary data.</text>
</comment>
<evidence type="ECO:0000313" key="5">
    <source>
        <dbReference type="Proteomes" id="UP000651668"/>
    </source>
</evidence>
<name>A0A916UCU5_9SPHI</name>
<dbReference type="AlphaFoldDB" id="A0A916UCU5"/>
<proteinExistence type="predicted"/>
<dbReference type="RefSeq" id="WP_188626914.1">
    <property type="nucleotide sequence ID" value="NZ_BMIL01000007.1"/>
</dbReference>
<sequence length="939" mass="103862">MKTFTKPFTLFLFLLIGFCARAQDKIGSVTGKISNAKDQSAVEYATVAVRSLKDSSVVGTTTTNAQGVFTIKNLAPGAYRLYVAYLGLKNTNKEFTVTPAASSVNIGTLAMADDGLNLNTVEIKGDAPPVIVKKDTLEFNASSFKVRENAVVEDVLKKVPGMEVDKDGSVKAQGERITRVKVDGKEFFGNDPLLATKNLPADMIDKIQVIDQLSDQAQFTGIDDGNREKIINITTRKDKKKGFFGNSTVGYGTDDRYDANINVNKFNGDQQMSVVAQFNNVNKQSFGGGGGGGFGGGGRGGMMGGGGATQQGITTTNAAGFNFADVYNSGKTQFNGSYFFNNTSLFNEQNSFRQNLLGNTVTTFDEDLRSTTERLNHRLNFLFDTQLDSLTSIRIQPNFSYSNTDLVRSNAYINNYNEYTTVGTQNFENKGTTPSLSNNLLLRRKFMRPGRTLSLNVNTNINNSDSENYNRIENNTTNVTGTSQEFTNQFNDQDGKSFGNTSRLVYTEPLSKTMSLELNYENRYNYDNSERLTYNFNDVTSKYDLIDPTYTNAYENTTFTNALGFSFNQNAKKYTWNAGLAVQNTDRKNENLSTGNIINQNFYNLTPSAQFRYTFSNSKRLRLNYRGRTQQPSISQIQPVLDNSNTQTIAIGNPELKPSFTNNLSIFYNNFDFKNYRSLFVFANINQTVNAFGNNSSIITDENDENFGKIAVRPINVDGVYQGNVFGSVGLPIIPGNKLNLNINLGGSYARGVNITRGLENVTNDVSLTNGYKVVATFDKFDFTAGINGSLNRATYSAQPAQNTTYYTLNPTLDISYVFPGNIRLAADVDYFQNTGRGEAFDTKFTLLNGYVSKQFFKNRGTFKLAVNDALNQNKGILRTSNDNTITDLNFNVLKRYYMVSFTYSLNRMGGKNMDANMEGQGRRGPGMGGPGGGGRTRM</sequence>
<feature type="signal peptide" evidence="2">
    <location>
        <begin position="1"/>
        <end position="22"/>
    </location>
</feature>
<dbReference type="InterPro" id="IPR013784">
    <property type="entry name" value="Carb-bd-like_fold"/>
</dbReference>
<evidence type="ECO:0000259" key="3">
    <source>
        <dbReference type="Pfam" id="PF14905"/>
    </source>
</evidence>
<reference evidence="4" key="1">
    <citation type="journal article" date="2014" name="Int. J. Syst. Evol. Microbiol.">
        <title>Complete genome sequence of Corynebacterium casei LMG S-19264T (=DSM 44701T), isolated from a smear-ripened cheese.</title>
        <authorList>
            <consortium name="US DOE Joint Genome Institute (JGI-PGF)"/>
            <person name="Walter F."/>
            <person name="Albersmeier A."/>
            <person name="Kalinowski J."/>
            <person name="Ruckert C."/>
        </authorList>
    </citation>
    <scope>NUCLEOTIDE SEQUENCE</scope>
    <source>
        <strain evidence="4">CGMCC 1.15343</strain>
    </source>
</reference>
<feature type="chain" id="PRO_5037664477" evidence="2">
    <location>
        <begin position="23"/>
        <end position="939"/>
    </location>
</feature>
<accession>A0A916UCU5</accession>
<dbReference type="EMBL" id="BMIL01000007">
    <property type="protein sequence ID" value="GGC67830.1"/>
    <property type="molecule type" value="Genomic_DNA"/>
</dbReference>
<dbReference type="Proteomes" id="UP000651668">
    <property type="component" value="Unassembled WGS sequence"/>
</dbReference>